<feature type="domain" description="HTH tetR-type" evidence="6">
    <location>
        <begin position="16"/>
        <end position="76"/>
    </location>
</feature>
<dbReference type="SUPFAM" id="SSF48498">
    <property type="entry name" value="Tetracyclin repressor-like, C-terminal domain"/>
    <property type="match status" value="1"/>
</dbReference>
<protein>
    <recommendedName>
        <fullName evidence="6">HTH tetR-type domain-containing protein</fullName>
    </recommendedName>
</protein>
<organism evidence="7 8">
    <name type="scientific">Mycolicibacterium grossiae</name>
    <dbReference type="NCBI Taxonomy" id="1552759"/>
    <lineage>
        <taxon>Bacteria</taxon>
        <taxon>Bacillati</taxon>
        <taxon>Actinomycetota</taxon>
        <taxon>Actinomycetes</taxon>
        <taxon>Mycobacteriales</taxon>
        <taxon>Mycobacteriaceae</taxon>
        <taxon>Mycolicibacterium</taxon>
    </lineage>
</organism>
<dbReference type="GO" id="GO:0045892">
    <property type="term" value="P:negative regulation of DNA-templated transcription"/>
    <property type="evidence" value="ECO:0007669"/>
    <property type="project" value="UniProtKB-ARBA"/>
</dbReference>
<dbReference type="Proteomes" id="UP000178953">
    <property type="component" value="Unassembled WGS sequence"/>
</dbReference>
<feature type="DNA-binding region" description="H-T-H motif" evidence="5">
    <location>
        <begin position="39"/>
        <end position="58"/>
    </location>
</feature>
<evidence type="ECO:0000313" key="7">
    <source>
        <dbReference type="EMBL" id="OFJ53095.1"/>
    </source>
</evidence>
<evidence type="ECO:0000256" key="2">
    <source>
        <dbReference type="ARBA" id="ARBA00023015"/>
    </source>
</evidence>
<evidence type="ECO:0000259" key="6">
    <source>
        <dbReference type="PROSITE" id="PS50977"/>
    </source>
</evidence>
<dbReference type="PANTHER" id="PTHR30055">
    <property type="entry name" value="HTH-TYPE TRANSCRIPTIONAL REGULATOR RUTR"/>
    <property type="match status" value="1"/>
</dbReference>
<reference evidence="7 8" key="1">
    <citation type="submission" date="2016-09" db="EMBL/GenBank/DDBJ databases">
        <title>genome sequence of Mycobacterium sp. 739 SCH.</title>
        <authorList>
            <person name="Greninger A.L."/>
            <person name="Qin X."/>
            <person name="Jerome K."/>
            <person name="Vora S."/>
            <person name="Quinn K."/>
        </authorList>
    </citation>
    <scope>NUCLEOTIDE SEQUENCE [LARGE SCALE GENOMIC DNA]</scope>
    <source>
        <strain evidence="7 8">SCH</strain>
    </source>
</reference>
<keyword evidence="8" id="KW-1185">Reference proteome</keyword>
<name>A0A1E8Q3M4_9MYCO</name>
<dbReference type="InterPro" id="IPR001647">
    <property type="entry name" value="HTH_TetR"/>
</dbReference>
<comment type="caution">
    <text evidence="7">The sequence shown here is derived from an EMBL/GenBank/DDBJ whole genome shotgun (WGS) entry which is preliminary data.</text>
</comment>
<dbReference type="PROSITE" id="PS50977">
    <property type="entry name" value="HTH_TETR_2"/>
    <property type="match status" value="1"/>
</dbReference>
<gene>
    <name evidence="7" type="ORF">BEL07_14155</name>
</gene>
<dbReference type="Pfam" id="PF00440">
    <property type="entry name" value="TetR_N"/>
    <property type="match status" value="1"/>
</dbReference>
<dbReference type="Pfam" id="PF14246">
    <property type="entry name" value="TetR_C_7"/>
    <property type="match status" value="1"/>
</dbReference>
<keyword evidence="4" id="KW-0804">Transcription</keyword>
<dbReference type="InterPro" id="IPR039536">
    <property type="entry name" value="TetR_C_Proteobacteria"/>
</dbReference>
<dbReference type="RefSeq" id="WP_070353807.1">
    <property type="nucleotide sequence ID" value="NZ_CP043474.1"/>
</dbReference>
<evidence type="ECO:0000313" key="8">
    <source>
        <dbReference type="Proteomes" id="UP000178953"/>
    </source>
</evidence>
<evidence type="ECO:0000256" key="3">
    <source>
        <dbReference type="ARBA" id="ARBA00023125"/>
    </source>
</evidence>
<dbReference type="InterPro" id="IPR036271">
    <property type="entry name" value="Tet_transcr_reg_TetR-rel_C_sf"/>
</dbReference>
<dbReference type="GO" id="GO:0000976">
    <property type="term" value="F:transcription cis-regulatory region binding"/>
    <property type="evidence" value="ECO:0007669"/>
    <property type="project" value="TreeGrafter"/>
</dbReference>
<evidence type="ECO:0000256" key="5">
    <source>
        <dbReference type="PROSITE-ProRule" id="PRU00335"/>
    </source>
</evidence>
<dbReference type="InterPro" id="IPR050109">
    <property type="entry name" value="HTH-type_TetR-like_transc_reg"/>
</dbReference>
<dbReference type="Gene3D" id="1.10.357.10">
    <property type="entry name" value="Tetracycline Repressor, domain 2"/>
    <property type="match status" value="1"/>
</dbReference>
<dbReference type="InterPro" id="IPR009057">
    <property type="entry name" value="Homeodomain-like_sf"/>
</dbReference>
<dbReference type="PANTHER" id="PTHR30055:SF146">
    <property type="entry name" value="HTH-TYPE TRANSCRIPTIONAL DUAL REGULATOR CECR"/>
    <property type="match status" value="1"/>
</dbReference>
<keyword evidence="3 5" id="KW-0238">DNA-binding</keyword>
<evidence type="ECO:0000256" key="4">
    <source>
        <dbReference type="ARBA" id="ARBA00023163"/>
    </source>
</evidence>
<accession>A0A1E8Q3M4</accession>
<dbReference type="GO" id="GO:0003700">
    <property type="term" value="F:DNA-binding transcription factor activity"/>
    <property type="evidence" value="ECO:0007669"/>
    <property type="project" value="TreeGrafter"/>
</dbReference>
<dbReference type="SUPFAM" id="SSF46689">
    <property type="entry name" value="Homeodomain-like"/>
    <property type="match status" value="1"/>
</dbReference>
<proteinExistence type="predicted"/>
<keyword evidence="2" id="KW-0805">Transcription regulation</keyword>
<dbReference type="PRINTS" id="PR00455">
    <property type="entry name" value="HTHTETR"/>
</dbReference>
<evidence type="ECO:0000256" key="1">
    <source>
        <dbReference type="ARBA" id="ARBA00011738"/>
    </source>
</evidence>
<sequence>MASAATEDSGTASRPETTRDVILRTAKRVFLERGYEQTSMDEIALRSGVARRTLYNQFASKKALFDATMARAWERMTLDALTGSTVEARPPEVVLREIGRAIAAFWAPPEAVALLRLVIWESARFPELGESFLHNGRAPARRAVTRYVERLSEHPDFAIDDPELAATAFLDVILGEVVLERLVVTSAPPLDEGRCARVVDEAVALFLARHRR</sequence>
<comment type="subunit">
    <text evidence="1">Homodimer.</text>
</comment>
<dbReference type="AlphaFoldDB" id="A0A1E8Q3M4"/>
<dbReference type="FunFam" id="1.10.10.60:FF:000141">
    <property type="entry name" value="TetR family transcriptional regulator"/>
    <property type="match status" value="1"/>
</dbReference>
<dbReference type="EMBL" id="MCHX01000030">
    <property type="protein sequence ID" value="OFJ53095.1"/>
    <property type="molecule type" value="Genomic_DNA"/>
</dbReference>